<reference evidence="1" key="1">
    <citation type="journal article" date="2021" name="Proc. Natl. Acad. Sci. U.S.A.">
        <title>A Catalog of Tens of Thousands of Viruses from Human Metagenomes Reveals Hidden Associations with Chronic Diseases.</title>
        <authorList>
            <person name="Tisza M.J."/>
            <person name="Buck C.B."/>
        </authorList>
    </citation>
    <scope>NUCLEOTIDE SEQUENCE</scope>
    <source>
        <strain evidence="1">Ctx254</strain>
    </source>
</reference>
<evidence type="ECO:0000313" key="1">
    <source>
        <dbReference type="EMBL" id="DAF86258.1"/>
    </source>
</evidence>
<dbReference type="EMBL" id="BK015941">
    <property type="protein sequence ID" value="DAF86258.1"/>
    <property type="molecule type" value="Genomic_DNA"/>
</dbReference>
<name>A0A8S5TVL8_9CAUD</name>
<proteinExistence type="predicted"/>
<organism evidence="1">
    <name type="scientific">Siphoviridae sp. ctx254</name>
    <dbReference type="NCBI Taxonomy" id="2825737"/>
    <lineage>
        <taxon>Viruses</taxon>
        <taxon>Duplodnaviria</taxon>
        <taxon>Heunggongvirae</taxon>
        <taxon>Uroviricota</taxon>
        <taxon>Caudoviricetes</taxon>
    </lineage>
</organism>
<sequence>MKHTFIFSCTDNGGGHQTFEVRATDKQEAIRKGMKTAKKFACGDICGDWECKLKREDSL</sequence>
<accession>A0A8S5TVL8</accession>
<protein>
    <submittedName>
        <fullName evidence="1">Uncharacterized protein</fullName>
    </submittedName>
</protein>